<comment type="similarity">
    <text evidence="8">Belongs to the importin beta family. Importin beta-2 subfamily.</text>
</comment>
<dbReference type="PANTHER" id="PTHR10527">
    <property type="entry name" value="IMPORTIN BETA"/>
    <property type="match status" value="1"/>
</dbReference>
<dbReference type="GO" id="GO:0005737">
    <property type="term" value="C:cytoplasm"/>
    <property type="evidence" value="ECO:0007669"/>
    <property type="project" value="UniProtKB-SubCell"/>
</dbReference>
<dbReference type="PROSITE" id="PS50077">
    <property type="entry name" value="HEAT_REPEAT"/>
    <property type="match status" value="2"/>
</dbReference>
<gene>
    <name evidence="11" type="ORF">M407DRAFT_13618</name>
</gene>
<evidence type="ECO:0000256" key="7">
    <source>
        <dbReference type="ARBA" id="ARBA00023242"/>
    </source>
</evidence>
<dbReference type="Proteomes" id="UP000054248">
    <property type="component" value="Unassembled WGS sequence"/>
</dbReference>
<keyword evidence="12" id="KW-1185">Reference proteome</keyword>
<evidence type="ECO:0000256" key="9">
    <source>
        <dbReference type="PROSITE-ProRule" id="PRU00103"/>
    </source>
</evidence>
<evidence type="ECO:0000256" key="2">
    <source>
        <dbReference type="ARBA" id="ARBA00004496"/>
    </source>
</evidence>
<dbReference type="SUPFAM" id="SSF48371">
    <property type="entry name" value="ARM repeat"/>
    <property type="match status" value="1"/>
</dbReference>
<protein>
    <submittedName>
        <fullName evidence="11">Uncharacterized protein</fullName>
    </submittedName>
</protein>
<dbReference type="HOGENOM" id="CLU_008136_1_0_1"/>
<proteinExistence type="inferred from homology"/>
<dbReference type="FunFam" id="1.25.10.10:FF:000028">
    <property type="entry name" value="Transportin-1 isoform 1"/>
    <property type="match status" value="1"/>
</dbReference>
<dbReference type="STRING" id="1051891.A0A0C3QXU4"/>
<evidence type="ECO:0000256" key="3">
    <source>
        <dbReference type="ARBA" id="ARBA00022448"/>
    </source>
</evidence>
<dbReference type="InterPro" id="IPR021133">
    <property type="entry name" value="HEAT_type_2"/>
</dbReference>
<reference evidence="12" key="2">
    <citation type="submission" date="2015-01" db="EMBL/GenBank/DDBJ databases">
        <title>Evolutionary Origins and Diversification of the Mycorrhizal Mutualists.</title>
        <authorList>
            <consortium name="DOE Joint Genome Institute"/>
            <consortium name="Mycorrhizal Genomics Consortium"/>
            <person name="Kohler A."/>
            <person name="Kuo A."/>
            <person name="Nagy L.G."/>
            <person name="Floudas D."/>
            <person name="Copeland A."/>
            <person name="Barry K.W."/>
            <person name="Cichocki N."/>
            <person name="Veneault-Fourrey C."/>
            <person name="LaButti K."/>
            <person name="Lindquist E.A."/>
            <person name="Lipzen A."/>
            <person name="Lundell T."/>
            <person name="Morin E."/>
            <person name="Murat C."/>
            <person name="Riley R."/>
            <person name="Ohm R."/>
            <person name="Sun H."/>
            <person name="Tunlid A."/>
            <person name="Henrissat B."/>
            <person name="Grigoriev I.V."/>
            <person name="Hibbett D.S."/>
            <person name="Martin F."/>
        </authorList>
    </citation>
    <scope>NUCLEOTIDE SEQUENCE [LARGE SCALE GENOMIC DNA]</scope>
    <source>
        <strain evidence="12">MUT 4182</strain>
    </source>
</reference>
<feature type="repeat" description="HEAT" evidence="9">
    <location>
        <begin position="453"/>
        <end position="491"/>
    </location>
</feature>
<evidence type="ECO:0000313" key="11">
    <source>
        <dbReference type="EMBL" id="KIO33939.1"/>
    </source>
</evidence>
<accession>A0A0C3QXU4</accession>
<dbReference type="GO" id="GO:0031981">
    <property type="term" value="C:nuclear lumen"/>
    <property type="evidence" value="ECO:0007669"/>
    <property type="project" value="UniProtKB-ARBA"/>
</dbReference>
<dbReference type="Pfam" id="PF13513">
    <property type="entry name" value="HEAT_EZ"/>
    <property type="match status" value="1"/>
</dbReference>
<dbReference type="InterPro" id="IPR016024">
    <property type="entry name" value="ARM-type_fold"/>
</dbReference>
<keyword evidence="5" id="KW-0677">Repeat</keyword>
<dbReference type="InterPro" id="IPR040122">
    <property type="entry name" value="Importin_beta"/>
</dbReference>
<comment type="subcellular location">
    <subcellularLocation>
        <location evidence="2">Cytoplasm</location>
    </subcellularLocation>
    <subcellularLocation>
        <location evidence="1">Nucleus</location>
    </subcellularLocation>
</comment>
<keyword evidence="6" id="KW-0653">Protein transport</keyword>
<evidence type="ECO:0000256" key="1">
    <source>
        <dbReference type="ARBA" id="ARBA00004123"/>
    </source>
</evidence>
<evidence type="ECO:0000256" key="5">
    <source>
        <dbReference type="ARBA" id="ARBA00022737"/>
    </source>
</evidence>
<feature type="region of interest" description="Disordered" evidence="10">
    <location>
        <begin position="327"/>
        <end position="366"/>
    </location>
</feature>
<keyword evidence="4" id="KW-0963">Cytoplasm</keyword>
<dbReference type="EMBL" id="KN822945">
    <property type="protein sequence ID" value="KIO33939.1"/>
    <property type="molecule type" value="Genomic_DNA"/>
</dbReference>
<name>A0A0C3QXU4_9AGAM</name>
<evidence type="ECO:0000256" key="4">
    <source>
        <dbReference type="ARBA" id="ARBA00022490"/>
    </source>
</evidence>
<feature type="compositionally biased region" description="Basic and acidic residues" evidence="10">
    <location>
        <begin position="327"/>
        <end position="336"/>
    </location>
</feature>
<feature type="repeat" description="HEAT" evidence="9">
    <location>
        <begin position="175"/>
        <end position="212"/>
    </location>
</feature>
<evidence type="ECO:0000313" key="12">
    <source>
        <dbReference type="Proteomes" id="UP000054248"/>
    </source>
</evidence>
<dbReference type="Gene3D" id="1.25.10.10">
    <property type="entry name" value="Leucine-rich Repeat Variant"/>
    <property type="match status" value="2"/>
</dbReference>
<organism evidence="11 12">
    <name type="scientific">Tulasnella calospora MUT 4182</name>
    <dbReference type="NCBI Taxonomy" id="1051891"/>
    <lineage>
        <taxon>Eukaryota</taxon>
        <taxon>Fungi</taxon>
        <taxon>Dikarya</taxon>
        <taxon>Basidiomycota</taxon>
        <taxon>Agaricomycotina</taxon>
        <taxon>Agaricomycetes</taxon>
        <taxon>Cantharellales</taxon>
        <taxon>Tulasnellaceae</taxon>
        <taxon>Tulasnella</taxon>
    </lineage>
</organism>
<dbReference type="OrthoDB" id="951172at2759"/>
<evidence type="ECO:0000256" key="10">
    <source>
        <dbReference type="SAM" id="MobiDB-lite"/>
    </source>
</evidence>
<keyword evidence="7" id="KW-0539">Nucleus</keyword>
<keyword evidence="3" id="KW-0813">Transport</keyword>
<dbReference type="InterPro" id="IPR011989">
    <property type="entry name" value="ARM-like"/>
</dbReference>
<evidence type="ECO:0000256" key="6">
    <source>
        <dbReference type="ARBA" id="ARBA00022927"/>
    </source>
</evidence>
<dbReference type="GO" id="GO:0006606">
    <property type="term" value="P:protein import into nucleus"/>
    <property type="evidence" value="ECO:0007669"/>
    <property type="project" value="InterPro"/>
</dbReference>
<reference evidence="11 12" key="1">
    <citation type="submission" date="2014-04" db="EMBL/GenBank/DDBJ databases">
        <authorList>
            <consortium name="DOE Joint Genome Institute"/>
            <person name="Kuo A."/>
            <person name="Girlanda M."/>
            <person name="Perotto S."/>
            <person name="Kohler A."/>
            <person name="Nagy L.G."/>
            <person name="Floudas D."/>
            <person name="Copeland A."/>
            <person name="Barry K.W."/>
            <person name="Cichocki N."/>
            <person name="Veneault-Fourrey C."/>
            <person name="LaButti K."/>
            <person name="Lindquist E.A."/>
            <person name="Lipzen A."/>
            <person name="Lundell T."/>
            <person name="Morin E."/>
            <person name="Murat C."/>
            <person name="Sun H."/>
            <person name="Tunlid A."/>
            <person name="Henrissat B."/>
            <person name="Grigoriev I.V."/>
            <person name="Hibbett D.S."/>
            <person name="Martin F."/>
            <person name="Nordberg H.P."/>
            <person name="Cantor M.N."/>
            <person name="Hua S.X."/>
        </authorList>
    </citation>
    <scope>NUCLEOTIDE SEQUENCE [LARGE SCALE GENOMIC DNA]</scope>
    <source>
        <strain evidence="11 12">MUT 4182</strain>
    </source>
</reference>
<sequence>MATWVPQPQGLQEILQTLRESTENQSPEVQRKNTEKLQTFTTIPDYSCYLVHIMAHITNEDDRVRAVAGLLLKNNAKTITKSPAEVVEYVKVTVLVAFRDRVKEVRDAAGQVIVTMMGSLEVVQWPEALMKLVEGLDSPDPIIKSGSFSVLEKACEDYPKKLDKDVNGQRPLDFMIPKFIQMADDPNSRIRSHAITSLSHFIAIQSQSLFANIDAYMACLFRRAADDNADVRRGVCSSLVLLLVARPDRLIPDMPSVAQFMLYTTQDKDENVALEACEFWLTFAEEPDLTPHLAPLVPELAPVLLKCMVYSEDDLAWLVGPEEDADVADRESDIKPRHYGGGKGHAMENSASEPQGGQKPKVSNALDDEDEFDDFDEEFDDDGSTEWNLRKCAAAALDILAVRFGDDLLKILLPHLNERLYSQDWLQKESAILALGAMAEGCIDAIEPHLPMIVPFLIETLNDQKPLVRSIACWTLGRYAHWCTNFETDEHRNRFFVPAMEGLLRMVLDSNKRVQEAGCSAFATLEEDAGSRLAPYLEPILRNLMYAFEKYQQKNLLILYDALGTLADAVGNELESPMFVGILMPPLIKRWETLADDDDDLIPLLECLSSITMATGHGFGPYAEAVFGRCVQIVHHSLLAWEEYHRNPELDEPDRPFLIVSLDLMSGLVQGLGGTVEVLIGRSNPPLLPLVGICLKHPQAPVRQSAYALIGDMAISCFGVLRMYVPTLMPEIISQIEPEPKFEFISASNNAAWSVGEIALRYGQDPEFNQFVQPLIGRLIPILLNVRSPKSLTENAAVTIGRIALVAPQPVAPYLDSFAQQWCQALWEIKDNEEKDSAFRGFCMLIQANPAGVSKHFVWFCNAVVKWKSPSPELRDMFNKILHGFKEMAGPQWSQQISTYPPPLQEALRAQYGV</sequence>
<evidence type="ECO:0000256" key="8">
    <source>
        <dbReference type="ARBA" id="ARBA00038423"/>
    </source>
</evidence>
<dbReference type="AlphaFoldDB" id="A0A0C3QXU4"/>